<gene>
    <name evidence="2" type="ORF">COZ39_04040</name>
</gene>
<protein>
    <submittedName>
        <fullName evidence="2">Uncharacterized protein</fullName>
    </submittedName>
</protein>
<name>A0A2M7LSH7_9BACT</name>
<evidence type="ECO:0000313" key="2">
    <source>
        <dbReference type="EMBL" id="PIX71009.1"/>
    </source>
</evidence>
<sequence>MLTKKDLEDIGALIDKALDKRLAIQEENYDRKLDNRLKQQTENYDRKLDTRFKQQESDYDRKMDGRFKQQDDNFDKKLKPIYKILNKIQKDINTAIDFFDEDVTDLKVRMDRVETRLQLPPVIAN</sequence>
<proteinExistence type="predicted"/>
<accession>A0A2M7LSH7</accession>
<organism evidence="2 3">
    <name type="scientific">Candidatus Roizmanbacteria bacterium CG_4_10_14_3_um_filter_33_21</name>
    <dbReference type="NCBI Taxonomy" id="1974830"/>
    <lineage>
        <taxon>Bacteria</taxon>
        <taxon>Candidatus Roizmaniibacteriota</taxon>
    </lineage>
</organism>
<comment type="caution">
    <text evidence="2">The sequence shown here is derived from an EMBL/GenBank/DDBJ whole genome shotgun (WGS) entry which is preliminary data.</text>
</comment>
<reference evidence="3" key="1">
    <citation type="submission" date="2017-09" db="EMBL/GenBank/DDBJ databases">
        <title>Depth-based differentiation of microbial function through sediment-hosted aquifers and enrichment of novel symbionts in the deep terrestrial subsurface.</title>
        <authorList>
            <person name="Probst A.J."/>
            <person name="Ladd B."/>
            <person name="Jarett J.K."/>
            <person name="Geller-Mcgrath D.E."/>
            <person name="Sieber C.M.K."/>
            <person name="Emerson J.B."/>
            <person name="Anantharaman K."/>
            <person name="Thomas B.C."/>
            <person name="Malmstrom R."/>
            <person name="Stieglmeier M."/>
            <person name="Klingl A."/>
            <person name="Woyke T."/>
            <person name="Ryan C.M."/>
            <person name="Banfield J.F."/>
        </authorList>
    </citation>
    <scope>NUCLEOTIDE SEQUENCE [LARGE SCALE GENOMIC DNA]</scope>
</reference>
<dbReference type="Proteomes" id="UP000229708">
    <property type="component" value="Unassembled WGS sequence"/>
</dbReference>
<evidence type="ECO:0000256" key="1">
    <source>
        <dbReference type="SAM" id="MobiDB-lite"/>
    </source>
</evidence>
<dbReference type="EMBL" id="PFJI01000176">
    <property type="protein sequence ID" value="PIX71009.1"/>
    <property type="molecule type" value="Genomic_DNA"/>
</dbReference>
<dbReference type="AlphaFoldDB" id="A0A2M7LSH7"/>
<evidence type="ECO:0000313" key="3">
    <source>
        <dbReference type="Proteomes" id="UP000229708"/>
    </source>
</evidence>
<feature type="region of interest" description="Disordered" evidence="1">
    <location>
        <begin position="45"/>
        <end position="66"/>
    </location>
</feature>